<evidence type="ECO:0000313" key="10">
    <source>
        <dbReference type="EMBL" id="KAE9359299.1"/>
    </source>
</evidence>
<keyword evidence="12" id="KW-1185">Reference proteome</keyword>
<dbReference type="Proteomes" id="UP000429523">
    <property type="component" value="Unassembled WGS sequence"/>
</dbReference>
<proteinExistence type="predicted"/>
<gene>
    <name evidence="9" type="ORF">PF001_g8183</name>
    <name evidence="7" type="ORF">PF002_g9997</name>
    <name evidence="8" type="ORF">PF004_g1822</name>
    <name evidence="6" type="ORF">PF005_g9020</name>
    <name evidence="5" type="ORF">PF006_g8273</name>
    <name evidence="3" type="ORF">PF007_g9123</name>
    <name evidence="10" type="ORF">PF008_g2312</name>
    <name evidence="1" type="ORF">PF009_g9956</name>
    <name evidence="4" type="ORF">PF010_g2067</name>
    <name evidence="2" type="ORF">PF011_g1736</name>
</gene>
<evidence type="ECO:0000313" key="20">
    <source>
        <dbReference type="Proteomes" id="UP000488956"/>
    </source>
</evidence>
<accession>A0A6A3MF22</accession>
<dbReference type="Proteomes" id="UP000441208">
    <property type="component" value="Unassembled WGS sequence"/>
</dbReference>
<evidence type="ECO:0000313" key="12">
    <source>
        <dbReference type="Proteomes" id="UP000433483"/>
    </source>
</evidence>
<dbReference type="Proteomes" id="UP000488956">
    <property type="component" value="Unassembled WGS sequence"/>
</dbReference>
<evidence type="ECO:0000313" key="9">
    <source>
        <dbReference type="EMBL" id="KAE9314606.1"/>
    </source>
</evidence>
<evidence type="ECO:0000313" key="14">
    <source>
        <dbReference type="Proteomes" id="UP000440367"/>
    </source>
</evidence>
<dbReference type="EMBL" id="QXGC01000048">
    <property type="protein sequence ID" value="KAE9252719.1"/>
    <property type="molecule type" value="Genomic_DNA"/>
</dbReference>
<evidence type="ECO:0000313" key="18">
    <source>
        <dbReference type="Proteomes" id="UP000476176"/>
    </source>
</evidence>
<evidence type="ECO:0000313" key="4">
    <source>
        <dbReference type="EMBL" id="KAE9135447.1"/>
    </source>
</evidence>
<organism evidence="2 17">
    <name type="scientific">Phytophthora fragariae</name>
    <dbReference type="NCBI Taxonomy" id="53985"/>
    <lineage>
        <taxon>Eukaryota</taxon>
        <taxon>Sar</taxon>
        <taxon>Stramenopiles</taxon>
        <taxon>Oomycota</taxon>
        <taxon>Peronosporomycetes</taxon>
        <taxon>Peronosporales</taxon>
        <taxon>Peronosporaceae</taxon>
        <taxon>Phytophthora</taxon>
    </lineage>
</organism>
<dbReference type="EMBL" id="QXFY01000061">
    <property type="protein sequence ID" value="KAE9359299.1"/>
    <property type="molecule type" value="Genomic_DNA"/>
</dbReference>
<dbReference type="AlphaFoldDB" id="A0A6A3MF22"/>
<evidence type="ECO:0000313" key="3">
    <source>
        <dbReference type="EMBL" id="KAE9117860.1"/>
    </source>
</evidence>
<name>A0A6A3MF22_9STRA</name>
<reference evidence="17 18" key="1">
    <citation type="submission" date="2018-09" db="EMBL/GenBank/DDBJ databases">
        <title>Genomic investigation of the strawberry pathogen Phytophthora fragariae indicates pathogenicity is determined by transcriptional variation in three key races.</title>
        <authorList>
            <person name="Adams T.M."/>
            <person name="Armitage A.D."/>
            <person name="Sobczyk M.K."/>
            <person name="Bates H.J."/>
            <person name="Dunwell J.M."/>
            <person name="Nellist C.F."/>
            <person name="Harrison R.J."/>
        </authorList>
    </citation>
    <scope>NUCLEOTIDE SEQUENCE [LARGE SCALE GENOMIC DNA]</scope>
    <source>
        <strain evidence="9 13">A4</strain>
        <strain evidence="7 14">BC-1</strain>
        <strain evidence="8 18">BC-23</strain>
        <strain evidence="6 12">NOV-27</strain>
        <strain evidence="5 15">NOV-5</strain>
        <strain evidence="3 16">NOV-71</strain>
        <strain evidence="10 19">NOV-77</strain>
        <strain evidence="1 11">NOV-9</strain>
        <strain evidence="4 20">ONT-3</strain>
        <strain evidence="2 17">SCRP245</strain>
    </source>
</reference>
<dbReference type="EMBL" id="QXFZ01000402">
    <property type="protein sequence ID" value="KAE9117860.1"/>
    <property type="molecule type" value="Genomic_DNA"/>
</dbReference>
<dbReference type="Proteomes" id="UP000440732">
    <property type="component" value="Unassembled WGS sequence"/>
</dbReference>
<dbReference type="Proteomes" id="UP000437068">
    <property type="component" value="Unassembled WGS sequence"/>
</dbReference>
<evidence type="ECO:0000313" key="16">
    <source>
        <dbReference type="Proteomes" id="UP000441208"/>
    </source>
</evidence>
<evidence type="ECO:0000313" key="8">
    <source>
        <dbReference type="EMBL" id="KAE9252719.1"/>
    </source>
</evidence>
<dbReference type="EMBL" id="QXGD01000428">
    <property type="protein sequence ID" value="KAE9239982.1"/>
    <property type="molecule type" value="Genomic_DNA"/>
</dbReference>
<dbReference type="EMBL" id="QXGB01000399">
    <property type="protein sequence ID" value="KAE9216513.1"/>
    <property type="molecule type" value="Genomic_DNA"/>
</dbReference>
<dbReference type="EMBL" id="QXFW01000049">
    <property type="protein sequence ID" value="KAE9028115.1"/>
    <property type="molecule type" value="Genomic_DNA"/>
</dbReference>
<dbReference type="Proteomes" id="UP000476176">
    <property type="component" value="Unassembled WGS sequence"/>
</dbReference>
<dbReference type="OrthoDB" id="10270928at2759"/>
<dbReference type="Proteomes" id="UP000460718">
    <property type="component" value="Unassembled WGS sequence"/>
</dbReference>
<dbReference type="EMBL" id="QXFX01000055">
    <property type="protein sequence ID" value="KAE9135447.1"/>
    <property type="molecule type" value="Genomic_DNA"/>
</dbReference>
<evidence type="ECO:0000313" key="19">
    <source>
        <dbReference type="Proteomes" id="UP000486351"/>
    </source>
</evidence>
<evidence type="ECO:0000313" key="11">
    <source>
        <dbReference type="Proteomes" id="UP000429523"/>
    </source>
</evidence>
<evidence type="ECO:0000313" key="2">
    <source>
        <dbReference type="EMBL" id="KAE9028115.1"/>
    </source>
</evidence>
<evidence type="ECO:0000313" key="15">
    <source>
        <dbReference type="Proteomes" id="UP000440732"/>
    </source>
</evidence>
<evidence type="ECO:0000313" key="13">
    <source>
        <dbReference type="Proteomes" id="UP000437068"/>
    </source>
</evidence>
<evidence type="ECO:0000313" key="1">
    <source>
        <dbReference type="EMBL" id="KAE8940219.1"/>
    </source>
</evidence>
<comment type="caution">
    <text evidence="2">The sequence shown here is derived from an EMBL/GenBank/DDBJ whole genome shotgun (WGS) entry which is preliminary data.</text>
</comment>
<evidence type="ECO:0000313" key="17">
    <source>
        <dbReference type="Proteomes" id="UP000460718"/>
    </source>
</evidence>
<dbReference type="EMBL" id="QXGA01000373">
    <property type="protein sequence ID" value="KAE9147007.1"/>
    <property type="molecule type" value="Genomic_DNA"/>
</dbReference>
<evidence type="ECO:0000313" key="5">
    <source>
        <dbReference type="EMBL" id="KAE9147007.1"/>
    </source>
</evidence>
<sequence>MLLPSCCKAPCARWPVSAACLQAGGVRAFPPSPDGPRAVFGGHASALVSRARP</sequence>
<evidence type="ECO:0000313" key="6">
    <source>
        <dbReference type="EMBL" id="KAE9216513.1"/>
    </source>
</evidence>
<dbReference type="Proteomes" id="UP000433483">
    <property type="component" value="Unassembled WGS sequence"/>
</dbReference>
<protein>
    <submittedName>
        <fullName evidence="2">Uncharacterized protein</fullName>
    </submittedName>
</protein>
<dbReference type="EMBL" id="QXGF01000439">
    <property type="protein sequence ID" value="KAE8940219.1"/>
    <property type="molecule type" value="Genomic_DNA"/>
</dbReference>
<evidence type="ECO:0000313" key="7">
    <source>
        <dbReference type="EMBL" id="KAE9239982.1"/>
    </source>
</evidence>
<dbReference type="EMBL" id="QXGE01000366">
    <property type="protein sequence ID" value="KAE9314606.1"/>
    <property type="molecule type" value="Genomic_DNA"/>
</dbReference>
<dbReference type="Proteomes" id="UP000440367">
    <property type="component" value="Unassembled WGS sequence"/>
</dbReference>
<dbReference type="Proteomes" id="UP000486351">
    <property type="component" value="Unassembled WGS sequence"/>
</dbReference>